<feature type="domain" description="Large ribosomal subunit protein uL15/eL18" evidence="5">
    <location>
        <begin position="2"/>
        <end position="170"/>
    </location>
</feature>
<dbReference type="InterPro" id="IPR010756">
    <property type="entry name" value="Tls1-like"/>
</dbReference>
<feature type="compositionally biased region" description="Low complexity" evidence="4">
    <location>
        <begin position="597"/>
        <end position="615"/>
    </location>
</feature>
<proteinExistence type="inferred from homology"/>
<feature type="region of interest" description="Disordered" evidence="4">
    <location>
        <begin position="509"/>
        <end position="559"/>
    </location>
</feature>
<dbReference type="GO" id="GO:0003735">
    <property type="term" value="F:structural constituent of ribosome"/>
    <property type="evidence" value="ECO:0007669"/>
    <property type="project" value="InterPro"/>
</dbReference>
<feature type="compositionally biased region" description="Polar residues" evidence="4">
    <location>
        <begin position="537"/>
        <end position="546"/>
    </location>
</feature>
<protein>
    <recommendedName>
        <fullName evidence="5">Large ribosomal subunit protein uL15/eL18 domain-containing protein</fullName>
    </recommendedName>
</protein>
<evidence type="ECO:0000313" key="6">
    <source>
        <dbReference type="EMBL" id="GJJ07236.1"/>
    </source>
</evidence>
<feature type="compositionally biased region" description="Low complexity" evidence="4">
    <location>
        <begin position="510"/>
        <end position="523"/>
    </location>
</feature>
<feature type="compositionally biased region" description="Low complexity" evidence="4">
    <location>
        <begin position="387"/>
        <end position="402"/>
    </location>
</feature>
<dbReference type="Proteomes" id="UP001050691">
    <property type="component" value="Unassembled WGS sequence"/>
</dbReference>
<dbReference type="AlphaFoldDB" id="A0AAV5A3T1"/>
<comment type="caution">
    <text evidence="6">The sequence shown here is derived from an EMBL/GenBank/DDBJ whole genome shotgun (WGS) entry which is preliminary data.</text>
</comment>
<dbReference type="Gene3D" id="3.100.10.10">
    <property type="match status" value="1"/>
</dbReference>
<comment type="similarity">
    <text evidence="1">Belongs to the eukaryotic ribosomal protein eL18 family.</text>
</comment>
<feature type="region of interest" description="Disordered" evidence="4">
    <location>
        <begin position="323"/>
        <end position="343"/>
    </location>
</feature>
<dbReference type="PANTHER" id="PTHR10934">
    <property type="entry name" value="60S RIBOSOMAL PROTEIN L18"/>
    <property type="match status" value="1"/>
</dbReference>
<feature type="region of interest" description="Disordered" evidence="4">
    <location>
        <begin position="732"/>
        <end position="772"/>
    </location>
</feature>
<feature type="compositionally biased region" description="Basic residues" evidence="4">
    <location>
        <begin position="527"/>
        <end position="536"/>
    </location>
</feature>
<feature type="compositionally biased region" description="Polar residues" evidence="4">
    <location>
        <begin position="438"/>
        <end position="453"/>
    </location>
</feature>
<feature type="region of interest" description="Disordered" evidence="4">
    <location>
        <begin position="359"/>
        <end position="476"/>
    </location>
</feature>
<feature type="region of interest" description="Disordered" evidence="4">
    <location>
        <begin position="580"/>
        <end position="650"/>
    </location>
</feature>
<evidence type="ECO:0000313" key="7">
    <source>
        <dbReference type="Proteomes" id="UP001050691"/>
    </source>
</evidence>
<evidence type="ECO:0000256" key="3">
    <source>
        <dbReference type="ARBA" id="ARBA00023274"/>
    </source>
</evidence>
<evidence type="ECO:0000259" key="5">
    <source>
        <dbReference type="Pfam" id="PF17135"/>
    </source>
</evidence>
<feature type="region of interest" description="Disordered" evidence="4">
    <location>
        <begin position="920"/>
        <end position="943"/>
    </location>
</feature>
<evidence type="ECO:0000256" key="2">
    <source>
        <dbReference type="ARBA" id="ARBA00022980"/>
    </source>
</evidence>
<sequence>MGIDIKHNHVKGGHRTAPVSEDPYLLLLVKVILKRLFLSKINRPPVSLSKIVSETSNAPDADSKIIVVVATVTDDIRLKEVPKLTVAALRFTRAAKERILANGGEVLTLDQLALRSPTGSNTILLRGKRNTREAVKHFGFGPHKNKKPYVISKGRKFERARGRRKSRGFKMVRALHFKKKRKDKSGDAYCLLCLGKPIIMTRSGAIARAKLEENDPQPPPQISYESFVQSLDHGDSFTTTLVDILVKELAERQKRPSSIDRHLLAERTAHSLKNLSRCRIYRPASRQQNFPDFYVSRSGDNSAVDWNGVPAPLDPLELEIDEDEIEPPSPPSPADPTVFQPFSDPSASLILRRSFPVQTVDVSTDEESQQPTTYPSRRSPPSLPHYNLSRNSPSLSRQSSVRRPVRLRTNDFSEFTTRRRTLGRPDQTSETGFDDRSSGATTSETNPLSSLHNSAGHGAEIGGALSLPTSTNGNTISRRNDILRLRSSEDSEPALESALTSRSNFNLYTSSSNSAAPSSSRLSVHMPHWRRPRIRRSNQSNPTLPSSGGDGYIHSVRMSSPPVNTLSDVHASRFSLPRSTSPIDIQYHRRPSPPPFRSASPRYSTDFTPTSFSDTQAHDATGSSSNSSNRENHDPPSINLPTPRSISPEAFKNVKPAGLCLYNRYHRQTMMIKKRVRPNARRREEEEPEEQETEKIPEEDNNDKLTPDELLALRRLKRGKQGIDASKLIKGDLKKRRRKDDDDEPKGGLNVSSRREEGDEEAKARRAVRSNNFTQQTNVLDVDKHMLAYIEENMRKKKGEVEEERKDEGPRDPFEELYLLNRYTTRKQEKEEGNVTNSLTMLTAIPEVDLGIDTRLKNIEETERAKRMVAEGHETASRKKALFSKDEEHLVATRYATLVYRPISTEQADAEALRRAKLEAMGLSPESETRKRSDQRIQTATDDIVMERFKKRMRK</sequence>
<dbReference type="Pfam" id="PF17135">
    <property type="entry name" value="Ribosomal_L18"/>
    <property type="match status" value="1"/>
</dbReference>
<dbReference type="InterPro" id="IPR036227">
    <property type="entry name" value="Ribosomal_uL15/eL18_sf"/>
</dbReference>
<gene>
    <name evidence="6" type="ORF">Clacol_001436</name>
</gene>
<dbReference type="InterPro" id="IPR000039">
    <property type="entry name" value="Ribosomal_eL18"/>
</dbReference>
<dbReference type="PROSITE" id="PS01106">
    <property type="entry name" value="RIBOSOMAL_L18E"/>
    <property type="match status" value="1"/>
</dbReference>
<dbReference type="GO" id="GO:0022625">
    <property type="term" value="C:cytosolic large ribosomal subunit"/>
    <property type="evidence" value="ECO:0007669"/>
    <property type="project" value="TreeGrafter"/>
</dbReference>
<dbReference type="Pfam" id="PF07052">
    <property type="entry name" value="Hep_59"/>
    <property type="match status" value="1"/>
</dbReference>
<dbReference type="PANTHER" id="PTHR10934:SF2">
    <property type="entry name" value="LARGE RIBOSOMAL SUBUNIT PROTEIN EL18"/>
    <property type="match status" value="1"/>
</dbReference>
<reference evidence="6" key="1">
    <citation type="submission" date="2021-10" db="EMBL/GenBank/DDBJ databases">
        <title>De novo Genome Assembly of Clathrus columnatus (Basidiomycota, Fungi) Using Illumina and Nanopore Sequence Data.</title>
        <authorList>
            <person name="Ogiso-Tanaka E."/>
            <person name="Itagaki H."/>
            <person name="Hosoya T."/>
            <person name="Hosaka K."/>
        </authorList>
    </citation>
    <scope>NUCLEOTIDE SEQUENCE</scope>
    <source>
        <strain evidence="6">MO-923</strain>
    </source>
</reference>
<evidence type="ECO:0000256" key="1">
    <source>
        <dbReference type="ARBA" id="ARBA00006815"/>
    </source>
</evidence>
<keyword evidence="3" id="KW-0687">Ribonucleoprotein</keyword>
<dbReference type="InterPro" id="IPR021131">
    <property type="entry name" value="Ribosomal_uL15/eL18"/>
</dbReference>
<feature type="compositionally biased region" description="Polar residues" evidence="4">
    <location>
        <begin position="467"/>
        <end position="476"/>
    </location>
</feature>
<feature type="compositionally biased region" description="Basic and acidic residues" evidence="4">
    <location>
        <begin position="693"/>
        <end position="707"/>
    </location>
</feature>
<evidence type="ECO:0000256" key="4">
    <source>
        <dbReference type="SAM" id="MobiDB-lite"/>
    </source>
</evidence>
<dbReference type="GO" id="GO:0006412">
    <property type="term" value="P:translation"/>
    <property type="evidence" value="ECO:0007669"/>
    <property type="project" value="InterPro"/>
</dbReference>
<dbReference type="EMBL" id="BPWL01000002">
    <property type="protein sequence ID" value="GJJ07236.1"/>
    <property type="molecule type" value="Genomic_DNA"/>
</dbReference>
<accession>A0AAV5A3T1</accession>
<feature type="compositionally biased region" description="Basic and acidic residues" evidence="4">
    <location>
        <begin position="753"/>
        <end position="764"/>
    </location>
</feature>
<dbReference type="GO" id="GO:0003723">
    <property type="term" value="F:RNA binding"/>
    <property type="evidence" value="ECO:0007669"/>
    <property type="project" value="TreeGrafter"/>
</dbReference>
<name>A0AAV5A3T1_9AGAM</name>
<feature type="region of interest" description="Disordered" evidence="4">
    <location>
        <begin position="673"/>
        <end position="707"/>
    </location>
</feature>
<dbReference type="FunFam" id="3.100.10.10:FF:000001">
    <property type="entry name" value="60S ribosomal protein L18"/>
    <property type="match status" value="1"/>
</dbReference>
<dbReference type="InterPro" id="IPR021132">
    <property type="entry name" value="Ribosomal_eL18/eL18-A/B/_CS"/>
</dbReference>
<dbReference type="SUPFAM" id="SSF52080">
    <property type="entry name" value="Ribosomal proteins L15p and L18e"/>
    <property type="match status" value="1"/>
</dbReference>
<keyword evidence="2" id="KW-0689">Ribosomal protein</keyword>
<organism evidence="6 7">
    <name type="scientific">Clathrus columnatus</name>
    <dbReference type="NCBI Taxonomy" id="1419009"/>
    <lineage>
        <taxon>Eukaryota</taxon>
        <taxon>Fungi</taxon>
        <taxon>Dikarya</taxon>
        <taxon>Basidiomycota</taxon>
        <taxon>Agaricomycotina</taxon>
        <taxon>Agaricomycetes</taxon>
        <taxon>Phallomycetidae</taxon>
        <taxon>Phallales</taxon>
        <taxon>Clathraceae</taxon>
        <taxon>Clathrus</taxon>
    </lineage>
</organism>
<keyword evidence="7" id="KW-1185">Reference proteome</keyword>